<keyword evidence="2" id="KW-1185">Reference proteome</keyword>
<comment type="caution">
    <text evidence="1">The sequence shown here is derived from an EMBL/GenBank/DDBJ whole genome shotgun (WGS) entry which is preliminary data.</text>
</comment>
<dbReference type="RefSeq" id="WP_285722790.1">
    <property type="nucleotide sequence ID" value="NZ_BSDD01000001.1"/>
</dbReference>
<gene>
    <name evidence="1" type="ORF">GETHPA_05750</name>
</gene>
<dbReference type="EMBL" id="BSDD01000001">
    <property type="protein sequence ID" value="GLH69042.1"/>
    <property type="molecule type" value="Genomic_DNA"/>
</dbReference>
<evidence type="ECO:0000313" key="2">
    <source>
        <dbReference type="Proteomes" id="UP001165089"/>
    </source>
</evidence>
<evidence type="ECO:0000313" key="1">
    <source>
        <dbReference type="EMBL" id="GLH69042.1"/>
    </source>
</evidence>
<protein>
    <submittedName>
        <fullName evidence="1">Uncharacterized protein</fullName>
    </submittedName>
</protein>
<accession>A0ABQ5Q304</accession>
<proteinExistence type="predicted"/>
<reference evidence="1 2" key="1">
    <citation type="journal article" date="2023" name="Antonie Van Leeuwenhoek">
        <title>Mesoterricola silvestris gen. nov., sp. nov., Mesoterricola sediminis sp. nov., Geothrix oryzae sp. nov., Geothrix edaphica sp. nov., Geothrix rubra sp. nov., and Geothrix limicola sp. nov., six novel members of Acidobacteriota isolated from soils.</title>
        <authorList>
            <person name="Itoh H."/>
            <person name="Sugisawa Y."/>
            <person name="Mise K."/>
            <person name="Xu Z."/>
            <person name="Kuniyasu M."/>
            <person name="Ushijima N."/>
            <person name="Kawano K."/>
            <person name="Kobayashi E."/>
            <person name="Shiratori Y."/>
            <person name="Masuda Y."/>
            <person name="Senoo K."/>
        </authorList>
    </citation>
    <scope>NUCLEOTIDE SEQUENCE [LARGE SCALE GENOMIC DNA]</scope>
    <source>
        <strain evidence="1 2">Red803</strain>
    </source>
</reference>
<organism evidence="1 2">
    <name type="scientific">Geothrix rubra</name>
    <dbReference type="NCBI Taxonomy" id="2927977"/>
    <lineage>
        <taxon>Bacteria</taxon>
        <taxon>Pseudomonadati</taxon>
        <taxon>Acidobacteriota</taxon>
        <taxon>Holophagae</taxon>
        <taxon>Holophagales</taxon>
        <taxon>Holophagaceae</taxon>
        <taxon>Geothrix</taxon>
    </lineage>
</organism>
<sequence length="43" mass="4617">MPLGNLQAARPMLRGACVVSGQEQRRALKVPEPSGLLVTPMRS</sequence>
<dbReference type="Proteomes" id="UP001165089">
    <property type="component" value="Unassembled WGS sequence"/>
</dbReference>
<name>A0ABQ5Q304_9BACT</name>